<feature type="chain" id="PRO_5020436882" description="Lipoprotein Lppl" evidence="8">
    <location>
        <begin position="21"/>
        <end position="73"/>
    </location>
</feature>
<keyword evidence="4" id="KW-0564">Palmitate</keyword>
<keyword evidence="6" id="KW-0449">Lipoprotein</keyword>
<gene>
    <name evidence="9" type="ORF">E6B08_29260</name>
</gene>
<evidence type="ECO:0000256" key="3">
    <source>
        <dbReference type="ARBA" id="ARBA00023136"/>
    </source>
</evidence>
<evidence type="ECO:0000256" key="4">
    <source>
        <dbReference type="ARBA" id="ARBA00023139"/>
    </source>
</evidence>
<accession>A0A4D6XKD2</accession>
<dbReference type="InterPro" id="IPR032831">
    <property type="entry name" value="LptM_cons"/>
</dbReference>
<evidence type="ECO:0000256" key="6">
    <source>
        <dbReference type="ARBA" id="ARBA00023288"/>
    </source>
</evidence>
<reference evidence="10" key="1">
    <citation type="submission" date="2019-04" db="EMBL/GenBank/DDBJ databases">
        <title>Genome sequence of Pseudomonas putida 1290, an auxin catabolizing strain.</title>
        <authorList>
            <person name="Laird T.S."/>
            <person name="Leveau J.H.J."/>
        </authorList>
    </citation>
    <scope>NUCLEOTIDE SEQUENCE [LARGE SCALE GENOMIC DNA]</scope>
    <source>
        <strain evidence="10">1290</strain>
    </source>
</reference>
<dbReference type="RefSeq" id="WP_136917158.1">
    <property type="nucleotide sequence ID" value="NZ_CP039371.1"/>
</dbReference>
<evidence type="ECO:0000256" key="7">
    <source>
        <dbReference type="SAM" id="MobiDB-lite"/>
    </source>
</evidence>
<dbReference type="EMBL" id="CP039371">
    <property type="protein sequence ID" value="QCI15200.1"/>
    <property type="molecule type" value="Genomic_DNA"/>
</dbReference>
<feature type="compositionally biased region" description="Low complexity" evidence="7">
    <location>
        <begin position="47"/>
        <end position="60"/>
    </location>
</feature>
<feature type="region of interest" description="Disordered" evidence="7">
    <location>
        <begin position="27"/>
        <end position="73"/>
    </location>
</feature>
<evidence type="ECO:0000256" key="8">
    <source>
        <dbReference type="SAM" id="SignalP"/>
    </source>
</evidence>
<organism evidence="9 10">
    <name type="scientific">Pseudomonas putida</name>
    <name type="common">Arthrobacter siderocapsulatus</name>
    <dbReference type="NCBI Taxonomy" id="303"/>
    <lineage>
        <taxon>Bacteria</taxon>
        <taxon>Pseudomonadati</taxon>
        <taxon>Pseudomonadota</taxon>
        <taxon>Gammaproteobacteria</taxon>
        <taxon>Pseudomonadales</taxon>
        <taxon>Pseudomonadaceae</taxon>
        <taxon>Pseudomonas</taxon>
    </lineage>
</organism>
<dbReference type="PROSITE" id="PS51257">
    <property type="entry name" value="PROKAR_LIPOPROTEIN"/>
    <property type="match status" value="1"/>
</dbReference>
<keyword evidence="5" id="KW-0998">Cell outer membrane</keyword>
<evidence type="ECO:0000256" key="5">
    <source>
        <dbReference type="ARBA" id="ARBA00023237"/>
    </source>
</evidence>
<sequence>MKRLISSFAALVAVACLVSACGQKGPLYLPEDGKDGKGSHTSHQHQHAQPVQQAEPQEQQPELDAEPEQSPAQ</sequence>
<evidence type="ECO:0000313" key="9">
    <source>
        <dbReference type="EMBL" id="QCI15200.1"/>
    </source>
</evidence>
<dbReference type="Proteomes" id="UP000298551">
    <property type="component" value="Chromosome"/>
</dbReference>
<proteinExistence type="predicted"/>
<keyword evidence="3" id="KW-0472">Membrane</keyword>
<evidence type="ECO:0000256" key="2">
    <source>
        <dbReference type="ARBA" id="ARBA00022729"/>
    </source>
</evidence>
<protein>
    <recommendedName>
        <fullName evidence="11">Lipoprotein Lppl</fullName>
    </recommendedName>
</protein>
<evidence type="ECO:0000256" key="1">
    <source>
        <dbReference type="ARBA" id="ARBA00004459"/>
    </source>
</evidence>
<dbReference type="GO" id="GO:0009279">
    <property type="term" value="C:cell outer membrane"/>
    <property type="evidence" value="ECO:0007669"/>
    <property type="project" value="UniProtKB-SubCell"/>
</dbReference>
<name>A0A4D6XKD2_PSEPU</name>
<keyword evidence="2 8" id="KW-0732">Signal</keyword>
<dbReference type="AlphaFoldDB" id="A0A4D6XKD2"/>
<feature type="signal peptide" evidence="8">
    <location>
        <begin position="1"/>
        <end position="20"/>
    </location>
</feature>
<dbReference type="NCBIfam" id="NF047847">
    <property type="entry name" value="SS_mature_LptM"/>
    <property type="match status" value="1"/>
</dbReference>
<evidence type="ECO:0000313" key="10">
    <source>
        <dbReference type="Proteomes" id="UP000298551"/>
    </source>
</evidence>
<comment type="subcellular location">
    <subcellularLocation>
        <location evidence="1">Cell outer membrane</location>
        <topology evidence="1">Lipid-anchor</topology>
    </subcellularLocation>
</comment>
<evidence type="ECO:0008006" key="11">
    <source>
        <dbReference type="Google" id="ProtNLM"/>
    </source>
</evidence>
<dbReference type="Pfam" id="PF13627">
    <property type="entry name" value="LptM_cons"/>
    <property type="match status" value="1"/>
</dbReference>